<dbReference type="RefSeq" id="WP_164033446.1">
    <property type="nucleotide sequence ID" value="NZ_JAABOQ010000007.1"/>
</dbReference>
<comment type="caution">
    <text evidence="1">The sequence shown here is derived from an EMBL/GenBank/DDBJ whole genome shotgun (WGS) entry which is preliminary data.</text>
</comment>
<evidence type="ECO:0008006" key="3">
    <source>
        <dbReference type="Google" id="ProtNLM"/>
    </source>
</evidence>
<sequence length="169" mass="19790">MANFDQHIIQAKRNIKFLDSVDNSIPDFWDWKVTTVFYVGVHLMNAHLAKTLGYTYRTHREVEQAINCNNTTSLGKVDETTYLAYTKLRNLSRRSRYLIHHSDKNSQVACMTYDKHFSKSLTHLEDLIKFVEEEYDVVIPKIGIDCIEISKKKLPHFEYERMAVSIGDK</sequence>
<evidence type="ECO:0000313" key="1">
    <source>
        <dbReference type="EMBL" id="NER18760.1"/>
    </source>
</evidence>
<gene>
    <name evidence="1" type="ORF">GWK10_16190</name>
</gene>
<proteinExistence type="predicted"/>
<dbReference type="AlphaFoldDB" id="A0A6M0CYG5"/>
<organism evidence="1 2">
    <name type="scientific">Spongiivirga citrea</name>
    <dbReference type="NCBI Taxonomy" id="1481457"/>
    <lineage>
        <taxon>Bacteria</taxon>
        <taxon>Pseudomonadati</taxon>
        <taxon>Bacteroidota</taxon>
        <taxon>Flavobacteriia</taxon>
        <taxon>Flavobacteriales</taxon>
        <taxon>Flavobacteriaceae</taxon>
        <taxon>Spongiivirga</taxon>
    </lineage>
</organism>
<dbReference type="EMBL" id="JAABOQ010000007">
    <property type="protein sequence ID" value="NER18760.1"/>
    <property type="molecule type" value="Genomic_DNA"/>
</dbReference>
<keyword evidence="2" id="KW-1185">Reference proteome</keyword>
<name>A0A6M0CYG5_9FLAO</name>
<reference evidence="1 2" key="1">
    <citation type="submission" date="2020-01" db="EMBL/GenBank/DDBJ databases">
        <title>Spongiivirga citrea KCTC 32990T.</title>
        <authorList>
            <person name="Wang G."/>
        </authorList>
    </citation>
    <scope>NUCLEOTIDE SEQUENCE [LARGE SCALE GENOMIC DNA]</scope>
    <source>
        <strain evidence="1 2">KCTC 32990</strain>
    </source>
</reference>
<dbReference type="Proteomes" id="UP000474296">
    <property type="component" value="Unassembled WGS sequence"/>
</dbReference>
<protein>
    <recommendedName>
        <fullName evidence="3">HEPN AbiU2-like domain-containing protein</fullName>
    </recommendedName>
</protein>
<accession>A0A6M0CYG5</accession>
<evidence type="ECO:0000313" key="2">
    <source>
        <dbReference type="Proteomes" id="UP000474296"/>
    </source>
</evidence>